<dbReference type="PANTHER" id="PTHR34220:SF7">
    <property type="entry name" value="SENSOR HISTIDINE KINASE YPDA"/>
    <property type="match status" value="1"/>
</dbReference>
<reference evidence="3 4" key="1">
    <citation type="submission" date="2021-12" db="EMBL/GenBank/DDBJ databases">
        <title>Genome sequencing of bacteria with rrn-lacking chromosome and rrn-plasmid.</title>
        <authorList>
            <person name="Anda M."/>
            <person name="Iwasaki W."/>
        </authorList>
    </citation>
    <scope>NUCLEOTIDE SEQUENCE [LARGE SCALE GENOMIC DNA]</scope>
    <source>
        <strain evidence="3 4">DSM 100852</strain>
    </source>
</reference>
<keyword evidence="4" id="KW-1185">Reference proteome</keyword>
<sequence length="367" mass="42093">MKCCIHFPDNTQDMKKYNLYWISQIAGWGSYAMVHLLVWLGGNRQDSLQLANGLAIAAYFFLSTHYYRNWLVRSGWLELKLQSVMPRILPASILLGVSNFLFNTVWEKATGQFSVNEDFTFSAVVLVTFATGAIYLLWNVVYLMYHYFERYKASLKYEAAIKEMELNKLKSQLNPHFMFNALNSIRALVDEEPKNAKEAITQLSNILRNSLIMSRKKLISFQDEVRTVRDYLALEQIRYEERLRVEWDIDPECMSVSVPPMMMQTLVENGIKHGVSTLPQGGVIRFESHMDSHGNLCVSIRNSGQLSVSEKPRVKTGGGYGVENTKERLRLIYGDRASFSLRNESEEMVLVELTIPEQVSKAGILEN</sequence>
<dbReference type="PANTHER" id="PTHR34220">
    <property type="entry name" value="SENSOR HISTIDINE KINASE YPDA"/>
    <property type="match status" value="1"/>
</dbReference>
<keyword evidence="1" id="KW-0812">Transmembrane</keyword>
<dbReference type="Pfam" id="PF06580">
    <property type="entry name" value="His_kinase"/>
    <property type="match status" value="1"/>
</dbReference>
<evidence type="ECO:0000313" key="4">
    <source>
        <dbReference type="Proteomes" id="UP001348817"/>
    </source>
</evidence>
<dbReference type="InterPro" id="IPR010559">
    <property type="entry name" value="Sig_transdc_His_kin_internal"/>
</dbReference>
<dbReference type="GO" id="GO:0000155">
    <property type="term" value="F:phosphorelay sensor kinase activity"/>
    <property type="evidence" value="ECO:0007669"/>
    <property type="project" value="InterPro"/>
</dbReference>
<dbReference type="SUPFAM" id="SSF55874">
    <property type="entry name" value="ATPase domain of HSP90 chaperone/DNA topoisomerase II/histidine kinase"/>
    <property type="match status" value="1"/>
</dbReference>
<keyword evidence="1" id="KW-1133">Transmembrane helix</keyword>
<feature type="transmembrane region" description="Helical" evidence="1">
    <location>
        <begin position="121"/>
        <end position="145"/>
    </location>
</feature>
<keyword evidence="3" id="KW-0808">Transferase</keyword>
<organism evidence="3 4">
    <name type="scientific">Fulvitalea axinellae</name>
    <dbReference type="NCBI Taxonomy" id="1182444"/>
    <lineage>
        <taxon>Bacteria</taxon>
        <taxon>Pseudomonadati</taxon>
        <taxon>Bacteroidota</taxon>
        <taxon>Cytophagia</taxon>
        <taxon>Cytophagales</taxon>
        <taxon>Persicobacteraceae</taxon>
        <taxon>Fulvitalea</taxon>
    </lineage>
</organism>
<feature type="domain" description="Signal transduction histidine kinase internal region" evidence="2">
    <location>
        <begin position="164"/>
        <end position="243"/>
    </location>
</feature>
<dbReference type="EMBL" id="AP025314">
    <property type="protein sequence ID" value="BDD11048.1"/>
    <property type="molecule type" value="Genomic_DNA"/>
</dbReference>
<dbReference type="Proteomes" id="UP001348817">
    <property type="component" value="Chromosome"/>
</dbReference>
<feature type="transmembrane region" description="Helical" evidence="1">
    <location>
        <begin position="88"/>
        <end position="106"/>
    </location>
</feature>
<dbReference type="Gene3D" id="3.30.565.10">
    <property type="entry name" value="Histidine kinase-like ATPase, C-terminal domain"/>
    <property type="match status" value="1"/>
</dbReference>
<feature type="transmembrane region" description="Helical" evidence="1">
    <location>
        <begin position="48"/>
        <end position="67"/>
    </location>
</feature>
<dbReference type="GO" id="GO:0016020">
    <property type="term" value="C:membrane"/>
    <property type="evidence" value="ECO:0007669"/>
    <property type="project" value="InterPro"/>
</dbReference>
<gene>
    <name evidence="3" type="ORF">FUAX_34800</name>
</gene>
<keyword evidence="1" id="KW-0472">Membrane</keyword>
<feature type="transmembrane region" description="Helical" evidence="1">
    <location>
        <begin position="20"/>
        <end position="42"/>
    </location>
</feature>
<accession>A0AAU9D4X8</accession>
<keyword evidence="3" id="KW-0418">Kinase</keyword>
<dbReference type="KEGG" id="fax:FUAX_34800"/>
<proteinExistence type="predicted"/>
<dbReference type="InterPro" id="IPR036890">
    <property type="entry name" value="HATPase_C_sf"/>
</dbReference>
<evidence type="ECO:0000313" key="3">
    <source>
        <dbReference type="EMBL" id="BDD11048.1"/>
    </source>
</evidence>
<dbReference type="AlphaFoldDB" id="A0AAU9D4X8"/>
<dbReference type="InterPro" id="IPR050640">
    <property type="entry name" value="Bact_2-comp_sensor_kinase"/>
</dbReference>
<evidence type="ECO:0000256" key="1">
    <source>
        <dbReference type="SAM" id="Phobius"/>
    </source>
</evidence>
<name>A0AAU9D4X8_9BACT</name>
<evidence type="ECO:0000259" key="2">
    <source>
        <dbReference type="Pfam" id="PF06580"/>
    </source>
</evidence>
<protein>
    <submittedName>
        <fullName evidence="3">Histidine kinase</fullName>
    </submittedName>
</protein>